<dbReference type="AlphaFoldDB" id="A0A0V1GM51"/>
<evidence type="ECO:0000313" key="2">
    <source>
        <dbReference type="EMBL" id="KRY99295.1"/>
    </source>
</evidence>
<proteinExistence type="predicted"/>
<dbReference type="EMBL" id="JYDP01000911">
    <property type="protein sequence ID" value="KRY99295.1"/>
    <property type="molecule type" value="Genomic_DNA"/>
</dbReference>
<comment type="caution">
    <text evidence="2">The sequence shown here is derived from an EMBL/GenBank/DDBJ whole genome shotgun (WGS) entry which is preliminary data.</text>
</comment>
<evidence type="ECO:0000313" key="3">
    <source>
        <dbReference type="Proteomes" id="UP000055024"/>
    </source>
</evidence>
<keyword evidence="3" id="KW-1185">Reference proteome</keyword>
<name>A0A0V1GM51_9BILA</name>
<dbReference type="Proteomes" id="UP000055024">
    <property type="component" value="Unassembled WGS sequence"/>
</dbReference>
<reference evidence="2 3" key="1">
    <citation type="submission" date="2015-01" db="EMBL/GenBank/DDBJ databases">
        <title>Evolution of Trichinella species and genotypes.</title>
        <authorList>
            <person name="Korhonen P.K."/>
            <person name="Edoardo P."/>
            <person name="Giuseppe L.R."/>
            <person name="Gasser R.B."/>
        </authorList>
    </citation>
    <scope>NUCLEOTIDE SEQUENCE [LARGE SCALE GENOMIC DNA]</scope>
    <source>
        <strain evidence="2">ISS1029</strain>
    </source>
</reference>
<sequence>MSKIFPLLKGKHPPSILRDLQRGCFPPTKFRNFSKSYFPPKMTGGDLEKSQNYNEPGRTFHES</sequence>
<protein>
    <submittedName>
        <fullName evidence="2">Uncharacterized protein</fullName>
    </submittedName>
</protein>
<gene>
    <name evidence="2" type="ORF">T11_13874</name>
</gene>
<organism evidence="2 3">
    <name type="scientific">Trichinella zimbabwensis</name>
    <dbReference type="NCBI Taxonomy" id="268475"/>
    <lineage>
        <taxon>Eukaryota</taxon>
        <taxon>Metazoa</taxon>
        <taxon>Ecdysozoa</taxon>
        <taxon>Nematoda</taxon>
        <taxon>Enoplea</taxon>
        <taxon>Dorylaimia</taxon>
        <taxon>Trichinellida</taxon>
        <taxon>Trichinellidae</taxon>
        <taxon>Trichinella</taxon>
    </lineage>
</organism>
<feature type="region of interest" description="Disordered" evidence="1">
    <location>
        <begin position="36"/>
        <end position="63"/>
    </location>
</feature>
<evidence type="ECO:0000256" key="1">
    <source>
        <dbReference type="SAM" id="MobiDB-lite"/>
    </source>
</evidence>
<accession>A0A0V1GM51</accession>